<sequence length="490" mass="55535">MVCKQWSNVSLDIRWHEVSDLRAFFNLLAPVGVDDDIMKKKTCYIFLVDPKPQDWIRFEEKYCWRVRHLNLTVDSCSDETTDHIATLLSRVAHIRSCQPILPNLTKITYEGKLSRGLSEYATLFMHGNVSEAHIDQIEERDCDGFLQVIRTRMPNLTHLDLHIFPAPQNLTSVNGLVAALPCLQSLIVPAFPDVSPVLRALPDPTKLSTFKADYYTEEMITLSVVPLSILLSLNVLSISTRFQYLTASFQDMLMSQLTTISSMTDIIESPADVMQLLSALMQACPKLSSLLLEFDLDIQVPPVVSESRIQMEHLTPLLTCSTLTQFSFRHPYMLALDNEDIERITSHLPLLEILVLNPTLTEASPKPTALLTLEVLLSFARHCPRIREIGLFLQAVITSQEELLAKFPSNPFPRLRFLDVGDSYIANPISVASFLGEILPLDAQVEYSCDQWKQVEDLLPMSLEKAFQARRKIDVLEKRIRELESGAPRN</sequence>
<organism evidence="1 2">
    <name type="scientific">Dendrothele bispora (strain CBS 962.96)</name>
    <dbReference type="NCBI Taxonomy" id="1314807"/>
    <lineage>
        <taxon>Eukaryota</taxon>
        <taxon>Fungi</taxon>
        <taxon>Dikarya</taxon>
        <taxon>Basidiomycota</taxon>
        <taxon>Agaricomycotina</taxon>
        <taxon>Agaricomycetes</taxon>
        <taxon>Agaricomycetidae</taxon>
        <taxon>Agaricales</taxon>
        <taxon>Agaricales incertae sedis</taxon>
        <taxon>Dendrothele</taxon>
    </lineage>
</organism>
<accession>A0A4S8LUF2</accession>
<gene>
    <name evidence="1" type="ORF">K435DRAFT_967427</name>
</gene>
<keyword evidence="2" id="KW-1185">Reference proteome</keyword>
<dbReference type="OrthoDB" id="2447803at2759"/>
<dbReference type="Gene3D" id="3.80.10.10">
    <property type="entry name" value="Ribonuclease Inhibitor"/>
    <property type="match status" value="1"/>
</dbReference>
<evidence type="ECO:0008006" key="3">
    <source>
        <dbReference type="Google" id="ProtNLM"/>
    </source>
</evidence>
<evidence type="ECO:0000313" key="2">
    <source>
        <dbReference type="Proteomes" id="UP000297245"/>
    </source>
</evidence>
<protein>
    <recommendedName>
        <fullName evidence="3">F-box domain-containing protein</fullName>
    </recommendedName>
</protein>
<reference evidence="1 2" key="1">
    <citation type="journal article" date="2019" name="Nat. Ecol. Evol.">
        <title>Megaphylogeny resolves global patterns of mushroom evolution.</title>
        <authorList>
            <person name="Varga T."/>
            <person name="Krizsan K."/>
            <person name="Foldi C."/>
            <person name="Dima B."/>
            <person name="Sanchez-Garcia M."/>
            <person name="Sanchez-Ramirez S."/>
            <person name="Szollosi G.J."/>
            <person name="Szarkandi J.G."/>
            <person name="Papp V."/>
            <person name="Albert L."/>
            <person name="Andreopoulos W."/>
            <person name="Angelini C."/>
            <person name="Antonin V."/>
            <person name="Barry K.W."/>
            <person name="Bougher N.L."/>
            <person name="Buchanan P."/>
            <person name="Buyck B."/>
            <person name="Bense V."/>
            <person name="Catcheside P."/>
            <person name="Chovatia M."/>
            <person name="Cooper J."/>
            <person name="Damon W."/>
            <person name="Desjardin D."/>
            <person name="Finy P."/>
            <person name="Geml J."/>
            <person name="Haridas S."/>
            <person name="Hughes K."/>
            <person name="Justo A."/>
            <person name="Karasinski D."/>
            <person name="Kautmanova I."/>
            <person name="Kiss B."/>
            <person name="Kocsube S."/>
            <person name="Kotiranta H."/>
            <person name="LaButti K.M."/>
            <person name="Lechner B.E."/>
            <person name="Liimatainen K."/>
            <person name="Lipzen A."/>
            <person name="Lukacs Z."/>
            <person name="Mihaltcheva S."/>
            <person name="Morgado L.N."/>
            <person name="Niskanen T."/>
            <person name="Noordeloos M.E."/>
            <person name="Ohm R.A."/>
            <person name="Ortiz-Santana B."/>
            <person name="Ovrebo C."/>
            <person name="Racz N."/>
            <person name="Riley R."/>
            <person name="Savchenko A."/>
            <person name="Shiryaev A."/>
            <person name="Soop K."/>
            <person name="Spirin V."/>
            <person name="Szebenyi C."/>
            <person name="Tomsovsky M."/>
            <person name="Tulloss R.E."/>
            <person name="Uehling J."/>
            <person name="Grigoriev I.V."/>
            <person name="Vagvolgyi C."/>
            <person name="Papp T."/>
            <person name="Martin F.M."/>
            <person name="Miettinen O."/>
            <person name="Hibbett D.S."/>
            <person name="Nagy L.G."/>
        </authorList>
    </citation>
    <scope>NUCLEOTIDE SEQUENCE [LARGE SCALE GENOMIC DNA]</scope>
    <source>
        <strain evidence="1 2">CBS 962.96</strain>
    </source>
</reference>
<proteinExistence type="predicted"/>
<name>A0A4S8LUF2_DENBC</name>
<evidence type="ECO:0000313" key="1">
    <source>
        <dbReference type="EMBL" id="THU93209.1"/>
    </source>
</evidence>
<dbReference type="SUPFAM" id="SSF52047">
    <property type="entry name" value="RNI-like"/>
    <property type="match status" value="1"/>
</dbReference>
<dbReference type="EMBL" id="ML179255">
    <property type="protein sequence ID" value="THU93209.1"/>
    <property type="molecule type" value="Genomic_DNA"/>
</dbReference>
<dbReference type="AlphaFoldDB" id="A0A4S8LUF2"/>
<dbReference type="Proteomes" id="UP000297245">
    <property type="component" value="Unassembled WGS sequence"/>
</dbReference>
<dbReference type="InterPro" id="IPR032675">
    <property type="entry name" value="LRR_dom_sf"/>
</dbReference>